<dbReference type="Pfam" id="PF07721">
    <property type="entry name" value="TPR_4"/>
    <property type="match status" value="1"/>
</dbReference>
<organism evidence="4 5">
    <name type="scientific">Azospira oryzae</name>
    <dbReference type="NCBI Taxonomy" id="146939"/>
    <lineage>
        <taxon>Bacteria</taxon>
        <taxon>Pseudomonadati</taxon>
        <taxon>Pseudomonadota</taxon>
        <taxon>Betaproteobacteria</taxon>
        <taxon>Rhodocyclales</taxon>
        <taxon>Rhodocyclaceae</taxon>
        <taxon>Azospira</taxon>
    </lineage>
</organism>
<evidence type="ECO:0000313" key="4">
    <source>
        <dbReference type="EMBL" id="RZT89421.1"/>
    </source>
</evidence>
<feature type="repeat" description="TPR" evidence="3">
    <location>
        <begin position="106"/>
        <end position="139"/>
    </location>
</feature>
<dbReference type="InterPro" id="IPR050498">
    <property type="entry name" value="Ycf3"/>
</dbReference>
<keyword evidence="5" id="KW-1185">Reference proteome</keyword>
<dbReference type="InterPro" id="IPR011717">
    <property type="entry name" value="TPR-4"/>
</dbReference>
<evidence type="ECO:0000313" key="5">
    <source>
        <dbReference type="Proteomes" id="UP000292136"/>
    </source>
</evidence>
<dbReference type="PANTHER" id="PTHR44858:SF1">
    <property type="entry name" value="UDP-N-ACETYLGLUCOSAMINE--PEPTIDE N-ACETYLGLUCOSAMINYLTRANSFERASE SPINDLY-RELATED"/>
    <property type="match status" value="1"/>
</dbReference>
<evidence type="ECO:0000256" key="2">
    <source>
        <dbReference type="ARBA" id="ARBA00022803"/>
    </source>
</evidence>
<dbReference type="Proteomes" id="UP000292136">
    <property type="component" value="Unassembled WGS sequence"/>
</dbReference>
<feature type="repeat" description="TPR" evidence="3">
    <location>
        <begin position="72"/>
        <end position="105"/>
    </location>
</feature>
<evidence type="ECO:0000256" key="3">
    <source>
        <dbReference type="PROSITE-ProRule" id="PRU00339"/>
    </source>
</evidence>
<dbReference type="PROSITE" id="PS50005">
    <property type="entry name" value="TPR"/>
    <property type="match status" value="2"/>
</dbReference>
<comment type="caution">
    <text evidence="4">The sequence shown here is derived from an EMBL/GenBank/DDBJ whole genome shotgun (WGS) entry which is preliminary data.</text>
</comment>
<accession>A0ABY0IPC0</accession>
<evidence type="ECO:0000256" key="1">
    <source>
        <dbReference type="ARBA" id="ARBA00022737"/>
    </source>
</evidence>
<dbReference type="SUPFAM" id="SSF48452">
    <property type="entry name" value="TPR-like"/>
    <property type="match status" value="1"/>
</dbReference>
<dbReference type="InterPro" id="IPR011990">
    <property type="entry name" value="TPR-like_helical_dom_sf"/>
</dbReference>
<keyword evidence="2 3" id="KW-0802">TPR repeat</keyword>
<gene>
    <name evidence="4" type="ORF">EV678_0205</name>
</gene>
<protein>
    <submittedName>
        <fullName evidence="4">Tetratricopeptide repeat protein</fullName>
    </submittedName>
</protein>
<dbReference type="SMART" id="SM00028">
    <property type="entry name" value="TPR"/>
    <property type="match status" value="4"/>
</dbReference>
<dbReference type="InterPro" id="IPR019734">
    <property type="entry name" value="TPR_rpt"/>
</dbReference>
<dbReference type="Gene3D" id="1.25.40.10">
    <property type="entry name" value="Tetratricopeptide repeat domain"/>
    <property type="match status" value="1"/>
</dbReference>
<dbReference type="PANTHER" id="PTHR44858">
    <property type="entry name" value="TETRATRICOPEPTIDE REPEAT PROTEIN 6"/>
    <property type="match status" value="1"/>
</dbReference>
<sequence length="195" mass="21693">MPLGPWLHRLHGWLLHFLGRDGAAYAAYQEAFRHAPAAATAACLGYLATRQERLEEAEAWYASSASLAPERGEHHFNLGYVRDRLGRPRQAIAAFDVALGLNPQLDRAWYGKGLAHATLGEHEAAATALEKAVELQPINGIAYYHLGMAYHHAGRHQESERIARRLAAFEPRLARQLMRDGEHPQLLSLVAHLEA</sequence>
<dbReference type="Pfam" id="PF13432">
    <property type="entry name" value="TPR_16"/>
    <property type="match status" value="1"/>
</dbReference>
<reference evidence="4 5" key="1">
    <citation type="submission" date="2019-02" db="EMBL/GenBank/DDBJ databases">
        <title>Genomic Encyclopedia of Type Strains, Phase IV (KMG-IV): sequencing the most valuable type-strain genomes for metagenomic binning, comparative biology and taxonomic classification.</title>
        <authorList>
            <person name="Goeker M."/>
        </authorList>
    </citation>
    <scope>NUCLEOTIDE SEQUENCE [LARGE SCALE GENOMIC DNA]</scope>
    <source>
        <strain evidence="4 5">DSM 21223</strain>
    </source>
</reference>
<dbReference type="EMBL" id="SHKM01000001">
    <property type="protein sequence ID" value="RZT89421.1"/>
    <property type="molecule type" value="Genomic_DNA"/>
</dbReference>
<dbReference type="RefSeq" id="WP_165397425.1">
    <property type="nucleotide sequence ID" value="NZ_SHKM01000001.1"/>
</dbReference>
<proteinExistence type="predicted"/>
<keyword evidence="1" id="KW-0677">Repeat</keyword>
<name>A0ABY0IPC0_9RHOO</name>